<protein>
    <submittedName>
        <fullName evidence="1">Uncharacterized protein</fullName>
    </submittedName>
</protein>
<accession>A0ABU1WDA9</accession>
<evidence type="ECO:0000313" key="1">
    <source>
        <dbReference type="EMBL" id="MDR7135399.1"/>
    </source>
</evidence>
<keyword evidence="2" id="KW-1185">Reference proteome</keyword>
<gene>
    <name evidence="1" type="ORF">J2X06_002608</name>
</gene>
<dbReference type="Proteomes" id="UP001251524">
    <property type="component" value="Unassembled WGS sequence"/>
</dbReference>
<name>A0ABU1WDA9_9GAMM</name>
<dbReference type="EMBL" id="JAVDVY010000002">
    <property type="protein sequence ID" value="MDR7135399.1"/>
    <property type="molecule type" value="Genomic_DNA"/>
</dbReference>
<proteinExistence type="predicted"/>
<evidence type="ECO:0000313" key="2">
    <source>
        <dbReference type="Proteomes" id="UP001251524"/>
    </source>
</evidence>
<comment type="caution">
    <text evidence="1">The sequence shown here is derived from an EMBL/GenBank/DDBJ whole genome shotgun (WGS) entry which is preliminary data.</text>
</comment>
<organism evidence="1 2">
    <name type="scientific">Lysobacter niastensis</name>
    <dbReference type="NCBI Taxonomy" id="380629"/>
    <lineage>
        <taxon>Bacteria</taxon>
        <taxon>Pseudomonadati</taxon>
        <taxon>Pseudomonadota</taxon>
        <taxon>Gammaproteobacteria</taxon>
        <taxon>Lysobacterales</taxon>
        <taxon>Lysobacteraceae</taxon>
        <taxon>Lysobacter</taxon>
    </lineage>
</organism>
<reference evidence="1 2" key="1">
    <citation type="submission" date="2023-07" db="EMBL/GenBank/DDBJ databases">
        <title>Sorghum-associated microbial communities from plants grown in Nebraska, USA.</title>
        <authorList>
            <person name="Schachtman D."/>
        </authorList>
    </citation>
    <scope>NUCLEOTIDE SEQUENCE [LARGE SCALE GENOMIC DNA]</scope>
    <source>
        <strain evidence="1 2">BE198</strain>
    </source>
</reference>
<sequence length="104" mass="11186">MTRIDDFYFNHAGDCALANWVIPSACAGSLVGPIAESLRAVCASDGGVTFNLMATAIDQYIAHSLKPKESRRPLDDALDGILMMIALELNENIVMSARTESVGR</sequence>
<dbReference type="RefSeq" id="WP_310063049.1">
    <property type="nucleotide sequence ID" value="NZ_JAVDVY010000002.1"/>
</dbReference>